<dbReference type="InterPro" id="IPR017853">
    <property type="entry name" value="GH"/>
</dbReference>
<evidence type="ECO:0000313" key="2">
    <source>
        <dbReference type="EMBL" id="KKS87567.1"/>
    </source>
</evidence>
<gene>
    <name evidence="2" type="ORF">UV61_C0002G0288</name>
</gene>
<evidence type="ECO:0000259" key="1">
    <source>
        <dbReference type="Pfam" id="PF13204"/>
    </source>
</evidence>
<dbReference type="PANTHER" id="PTHR37836:SF2">
    <property type="entry name" value="DUF4038 DOMAIN-CONTAINING PROTEIN"/>
    <property type="match status" value="1"/>
</dbReference>
<organism evidence="2 3">
    <name type="scientific">Candidatus Gottesmanbacteria bacterium GW2011_GWB1_43_11</name>
    <dbReference type="NCBI Taxonomy" id="1618446"/>
    <lineage>
        <taxon>Bacteria</taxon>
        <taxon>Candidatus Gottesmaniibacteriota</taxon>
    </lineage>
</organism>
<dbReference type="Gene3D" id="3.20.20.80">
    <property type="entry name" value="Glycosidases"/>
    <property type="match status" value="1"/>
</dbReference>
<dbReference type="Proteomes" id="UP000034050">
    <property type="component" value="Unassembled WGS sequence"/>
</dbReference>
<dbReference type="AlphaFoldDB" id="A0A0G1CQ08"/>
<feature type="domain" description="Apiosidase-like catalytic" evidence="1">
    <location>
        <begin position="14"/>
        <end position="360"/>
    </location>
</feature>
<name>A0A0G1CQ08_9BACT</name>
<accession>A0A0G1CQ08</accession>
<reference evidence="2 3" key="1">
    <citation type="journal article" date="2015" name="Nature">
        <title>rRNA introns, odd ribosomes, and small enigmatic genomes across a large radiation of phyla.</title>
        <authorList>
            <person name="Brown C.T."/>
            <person name="Hug L.A."/>
            <person name="Thomas B.C."/>
            <person name="Sharon I."/>
            <person name="Castelle C.J."/>
            <person name="Singh A."/>
            <person name="Wilkins M.J."/>
            <person name="Williams K.H."/>
            <person name="Banfield J.F."/>
        </authorList>
    </citation>
    <scope>NUCLEOTIDE SEQUENCE [LARGE SCALE GENOMIC DNA]</scope>
</reference>
<dbReference type="STRING" id="1618446.UV61_C0002G0288"/>
<evidence type="ECO:0000313" key="3">
    <source>
        <dbReference type="Proteomes" id="UP000034050"/>
    </source>
</evidence>
<comment type="caution">
    <text evidence="2">The sequence shown here is derived from an EMBL/GenBank/DDBJ whole genome shotgun (WGS) entry which is preliminary data.</text>
</comment>
<dbReference type="Pfam" id="PF13204">
    <property type="entry name" value="Apiosidase"/>
    <property type="match status" value="1"/>
</dbReference>
<dbReference type="PANTHER" id="PTHR37836">
    <property type="entry name" value="LMO1036 PROTEIN"/>
    <property type="match status" value="1"/>
</dbReference>
<proteinExistence type="predicted"/>
<sequence length="460" mass="52296">MKNPLVEHGALRLSEDKKYLEHADGLPFFWLADTWWYGMTRRMPMPVFKKMAADRRKKGFTVIQVVVGVPPEIEAFSPDAGNSGGLPFHPDKTLNLAYFREVDRKIKHLVDSGLVPCIVGGWGGQIDSLGVRAIKQLWKEIVDRYAKYPVVFCVCGEADIFSIPTKPILNKLLSLAPTWLNSGLRKTKRVIIGDFKNQRLNQRLQKWDEVGRYIRQIDSFHRPLTVHIQAPTTAGKLFPGSSWLDIDSLQSGHAKERAAFMVDTILENQGSGRPIINLEPWYEGILGDFGAEAQRYAFWMCILAGAKGHTYGAHGLWQMAKNSDFLGHWGDSDWKQAWQLPGSAELGKGKKFLERLEWWQLKPNLGIIQPHWQVNRLDGPLAAEVGARQMLIYFPKTNKNRTYWLRLEANAAGRISWLDPRTLLVVQKQKYAGRKIKLKPPEQLGEQDALVKVKIELVAK</sequence>
<dbReference type="EMBL" id="LCFD01000002">
    <property type="protein sequence ID" value="KKS87567.1"/>
    <property type="molecule type" value="Genomic_DNA"/>
</dbReference>
<protein>
    <submittedName>
        <fullName evidence="2">Alpha-L-rhamnosidase domain protein</fullName>
    </submittedName>
</protein>
<dbReference type="SUPFAM" id="SSF51445">
    <property type="entry name" value="(Trans)glycosidases"/>
    <property type="match status" value="1"/>
</dbReference>
<dbReference type="InterPro" id="IPR025277">
    <property type="entry name" value="Apiosidase-like_cat_dom"/>
</dbReference>